<keyword evidence="5 7" id="KW-0687">Ribonucleoprotein</keyword>
<reference evidence="9" key="1">
    <citation type="submission" date="2015-10" db="EMBL/GenBank/DDBJ databases">
        <authorList>
            <person name="Manzano-Marin A."/>
            <person name="Manzano-Marin A."/>
        </authorList>
    </citation>
    <scope>NUCLEOTIDE SEQUENCE [LARGE SCALE GENOMIC DNA]</scope>
    <source>
        <strain evidence="9">BTs</strain>
    </source>
</reference>
<dbReference type="CDD" id="cd00432">
    <property type="entry name" value="Ribosomal_L18_L5e"/>
    <property type="match status" value="1"/>
</dbReference>
<dbReference type="GO" id="GO:0008097">
    <property type="term" value="F:5S rRNA binding"/>
    <property type="evidence" value="ECO:0007669"/>
    <property type="project" value="TreeGrafter"/>
</dbReference>
<keyword evidence="9" id="KW-1185">Reference proteome</keyword>
<organism evidence="8 9">
    <name type="scientific">Buchnera aphidicola subsp. Tuberolachnus salignus</name>
    <dbReference type="NCBI Taxonomy" id="98804"/>
    <lineage>
        <taxon>Bacteria</taxon>
        <taxon>Pseudomonadati</taxon>
        <taxon>Pseudomonadota</taxon>
        <taxon>Gammaproteobacteria</taxon>
        <taxon>Enterobacterales</taxon>
        <taxon>Erwiniaceae</taxon>
        <taxon>Buchnera</taxon>
    </lineage>
</organism>
<evidence type="ECO:0000313" key="9">
    <source>
        <dbReference type="Proteomes" id="UP000243633"/>
    </source>
</evidence>
<dbReference type="GO" id="GO:0003735">
    <property type="term" value="F:structural constituent of ribosome"/>
    <property type="evidence" value="ECO:0007669"/>
    <property type="project" value="InterPro"/>
</dbReference>
<dbReference type="FunFam" id="3.30.420.100:FF:000001">
    <property type="entry name" value="50S ribosomal protein L18"/>
    <property type="match status" value="1"/>
</dbReference>
<sequence>MKGFLNKKIKRIRRYNKLRKKIQIFSLFRFVVFRSSRHIYGQIICSKTAKVCVSACTLEKKIKNTLKYSGNKEAAVFIGVLIAKRALEKGIKKVSFDRSGFQYHGRIKALAESARDSGLIF</sequence>
<keyword evidence="3 7" id="KW-0694">RNA-binding</keyword>
<dbReference type="InterPro" id="IPR004389">
    <property type="entry name" value="Ribosomal_uL18_bac-type"/>
</dbReference>
<name>A0A160SXP7_BUCTT</name>
<dbReference type="Proteomes" id="UP000243633">
    <property type="component" value="Chromosome 1"/>
</dbReference>
<evidence type="ECO:0000256" key="6">
    <source>
        <dbReference type="ARBA" id="ARBA00035197"/>
    </source>
</evidence>
<dbReference type="NCBIfam" id="TIGR00060">
    <property type="entry name" value="L18_bact"/>
    <property type="match status" value="1"/>
</dbReference>
<dbReference type="GO" id="GO:0006412">
    <property type="term" value="P:translation"/>
    <property type="evidence" value="ECO:0007669"/>
    <property type="project" value="UniProtKB-UniRule"/>
</dbReference>
<comment type="subunit">
    <text evidence="7">Part of the 50S ribosomal subunit; part of the 5S rRNA/L5/L18/L25 subcomplex. Contacts the 5S and 23S rRNAs.</text>
</comment>
<accession>A0A160SXP7</accession>
<dbReference type="Gene3D" id="3.30.420.100">
    <property type="match status" value="1"/>
</dbReference>
<protein>
    <recommendedName>
        <fullName evidence="6 7">Large ribosomal subunit protein uL18</fullName>
    </recommendedName>
</protein>
<dbReference type="RefSeq" id="WP_075472853.1">
    <property type="nucleotide sequence ID" value="NZ_CP135003.1"/>
</dbReference>
<keyword evidence="2 7" id="KW-0699">rRNA-binding</keyword>
<evidence type="ECO:0000256" key="7">
    <source>
        <dbReference type="HAMAP-Rule" id="MF_01337"/>
    </source>
</evidence>
<dbReference type="HAMAP" id="MF_01337_B">
    <property type="entry name" value="Ribosomal_uL18_B"/>
    <property type="match status" value="1"/>
</dbReference>
<proteinExistence type="inferred from homology"/>
<dbReference type="AlphaFoldDB" id="A0A160SXP7"/>
<dbReference type="OrthoDB" id="9810939at2"/>
<dbReference type="PATRIC" id="fig|98804.3.peg.324"/>
<evidence type="ECO:0000256" key="4">
    <source>
        <dbReference type="ARBA" id="ARBA00022980"/>
    </source>
</evidence>
<dbReference type="Pfam" id="PF00861">
    <property type="entry name" value="Ribosomal_L18p"/>
    <property type="match status" value="1"/>
</dbReference>
<dbReference type="InterPro" id="IPR005484">
    <property type="entry name" value="Ribosomal_uL18_bac/plant/anim"/>
</dbReference>
<evidence type="ECO:0000256" key="1">
    <source>
        <dbReference type="ARBA" id="ARBA00007116"/>
    </source>
</evidence>
<dbReference type="EMBL" id="LN890285">
    <property type="protein sequence ID" value="CUR53305.1"/>
    <property type="molecule type" value="Genomic_DNA"/>
</dbReference>
<dbReference type="InterPro" id="IPR057268">
    <property type="entry name" value="Ribosomal_L18"/>
</dbReference>
<dbReference type="GO" id="GO:0022625">
    <property type="term" value="C:cytosolic large ribosomal subunit"/>
    <property type="evidence" value="ECO:0007669"/>
    <property type="project" value="TreeGrafter"/>
</dbReference>
<dbReference type="SUPFAM" id="SSF53137">
    <property type="entry name" value="Translational machinery components"/>
    <property type="match status" value="1"/>
</dbReference>
<comment type="function">
    <text evidence="7">This is one of the proteins that bind and probably mediate the attachment of the 5S RNA into the large ribosomal subunit, where it forms part of the central protuberance.</text>
</comment>
<evidence type="ECO:0000256" key="5">
    <source>
        <dbReference type="ARBA" id="ARBA00023274"/>
    </source>
</evidence>
<gene>
    <name evidence="7 8" type="primary">rplR</name>
    <name evidence="8" type="ORF">BTSPAZIEG_0346</name>
</gene>
<keyword evidence="4 7" id="KW-0689">Ribosomal protein</keyword>
<dbReference type="PANTHER" id="PTHR12899:SF3">
    <property type="entry name" value="LARGE RIBOSOMAL SUBUNIT PROTEIN UL18M"/>
    <property type="match status" value="1"/>
</dbReference>
<dbReference type="PANTHER" id="PTHR12899">
    <property type="entry name" value="39S RIBOSOMAL PROTEIN L18, MITOCHONDRIAL"/>
    <property type="match status" value="1"/>
</dbReference>
<comment type="similarity">
    <text evidence="1 7">Belongs to the universal ribosomal protein uL18 family.</text>
</comment>
<evidence type="ECO:0000256" key="3">
    <source>
        <dbReference type="ARBA" id="ARBA00022884"/>
    </source>
</evidence>
<dbReference type="STRING" id="98804.BTSPAZIEG_0346"/>
<evidence type="ECO:0000313" key="8">
    <source>
        <dbReference type="EMBL" id="CUR53305.1"/>
    </source>
</evidence>
<evidence type="ECO:0000256" key="2">
    <source>
        <dbReference type="ARBA" id="ARBA00022730"/>
    </source>
</evidence>